<evidence type="ECO:0000313" key="2">
    <source>
        <dbReference type="EMBL" id="CAG9323605.1"/>
    </source>
</evidence>
<protein>
    <submittedName>
        <fullName evidence="2">Uncharacterized protein</fullName>
    </submittedName>
</protein>
<name>A0AAU9J8M2_9CILI</name>
<dbReference type="Proteomes" id="UP001162131">
    <property type="component" value="Unassembled WGS sequence"/>
</dbReference>
<dbReference type="AlphaFoldDB" id="A0AAU9J8M2"/>
<evidence type="ECO:0000313" key="3">
    <source>
        <dbReference type="Proteomes" id="UP001162131"/>
    </source>
</evidence>
<feature type="coiled-coil region" evidence="1">
    <location>
        <begin position="176"/>
        <end position="227"/>
    </location>
</feature>
<gene>
    <name evidence="2" type="ORF">BSTOLATCC_MIC34254</name>
</gene>
<sequence>MEIGNKCELYGPCDLPVKIKCFCTKPELYICIKHIGYHMMEPGLHNFENLYTRINMQTKIEVFKYLSKQIKELEDLKSDIIRKVFLSIKEIHLQLEKFVKDVDCHIKWSRDVIRKVSYLEELPKADYTFEYFKLTLDKALEYLQANNPLKILLPGKILNQIYNPVFEYNCEKIDLVKEVYKAREEAKKEKEELQKMKDIAKKATKKVNELYEDYEYLQKNLRNSEELVKDVYLIMKKCPKCYRRLKKDDYITQLESYLESSEC</sequence>
<evidence type="ECO:0000256" key="1">
    <source>
        <dbReference type="SAM" id="Coils"/>
    </source>
</evidence>
<proteinExistence type="predicted"/>
<reference evidence="2" key="1">
    <citation type="submission" date="2021-09" db="EMBL/GenBank/DDBJ databases">
        <authorList>
            <consortium name="AG Swart"/>
            <person name="Singh M."/>
            <person name="Singh A."/>
            <person name="Seah K."/>
            <person name="Emmerich C."/>
        </authorList>
    </citation>
    <scope>NUCLEOTIDE SEQUENCE</scope>
    <source>
        <strain evidence="2">ATCC30299</strain>
    </source>
</reference>
<keyword evidence="3" id="KW-1185">Reference proteome</keyword>
<accession>A0AAU9J8M2</accession>
<keyword evidence="1" id="KW-0175">Coiled coil</keyword>
<comment type="caution">
    <text evidence="2">The sequence shown here is derived from an EMBL/GenBank/DDBJ whole genome shotgun (WGS) entry which is preliminary data.</text>
</comment>
<dbReference type="EMBL" id="CAJZBQ010000034">
    <property type="protein sequence ID" value="CAG9323605.1"/>
    <property type="molecule type" value="Genomic_DNA"/>
</dbReference>
<organism evidence="2 3">
    <name type="scientific">Blepharisma stoltei</name>
    <dbReference type="NCBI Taxonomy" id="1481888"/>
    <lineage>
        <taxon>Eukaryota</taxon>
        <taxon>Sar</taxon>
        <taxon>Alveolata</taxon>
        <taxon>Ciliophora</taxon>
        <taxon>Postciliodesmatophora</taxon>
        <taxon>Heterotrichea</taxon>
        <taxon>Heterotrichida</taxon>
        <taxon>Blepharismidae</taxon>
        <taxon>Blepharisma</taxon>
    </lineage>
</organism>